<keyword evidence="1" id="KW-0812">Transmembrane</keyword>
<evidence type="ECO:0000313" key="2">
    <source>
        <dbReference type="EMBL" id="CEO45222.1"/>
    </source>
</evidence>
<protein>
    <submittedName>
        <fullName evidence="2">Uncharacterized protein</fullName>
    </submittedName>
</protein>
<keyword evidence="1" id="KW-1133">Transmembrane helix</keyword>
<organism evidence="2">
    <name type="scientific">Bionectria ochroleuca</name>
    <name type="common">Gliocladium roseum</name>
    <dbReference type="NCBI Taxonomy" id="29856"/>
    <lineage>
        <taxon>Eukaryota</taxon>
        <taxon>Fungi</taxon>
        <taxon>Dikarya</taxon>
        <taxon>Ascomycota</taxon>
        <taxon>Pezizomycotina</taxon>
        <taxon>Sordariomycetes</taxon>
        <taxon>Hypocreomycetidae</taxon>
        <taxon>Hypocreales</taxon>
        <taxon>Bionectriaceae</taxon>
        <taxon>Clonostachys</taxon>
    </lineage>
</organism>
<sequence>MITKGSLPLLHSEAIMPLLRMMGEMWEHLRKVDADGNRIALIEIARQGYNIQSNILHIPDRLGLFSQRSPAFLAQEARFFLLNMFGHIGWFVTGDIPLYCVRPNTTFFTEAVVLASMHLFVTVLYYVALVVYRHRQEDMLKKME</sequence>
<accession>A0A0B7JPK1</accession>
<proteinExistence type="predicted"/>
<feature type="transmembrane region" description="Helical" evidence="1">
    <location>
        <begin position="111"/>
        <end position="132"/>
    </location>
</feature>
<gene>
    <name evidence="2" type="ORF">BN869_000001277_1</name>
</gene>
<keyword evidence="1" id="KW-0472">Membrane</keyword>
<reference evidence="2" key="1">
    <citation type="submission" date="2015-01" db="EMBL/GenBank/DDBJ databases">
        <authorList>
            <person name="Durling Mikael"/>
        </authorList>
    </citation>
    <scope>NUCLEOTIDE SEQUENCE</scope>
</reference>
<name>A0A0B7JPK1_BIOOC</name>
<feature type="transmembrane region" description="Helical" evidence="1">
    <location>
        <begin position="79"/>
        <end position="99"/>
    </location>
</feature>
<dbReference type="AlphaFoldDB" id="A0A0B7JPK1"/>
<dbReference type="EMBL" id="CDPU01000002">
    <property type="protein sequence ID" value="CEO45222.1"/>
    <property type="molecule type" value="Genomic_DNA"/>
</dbReference>
<evidence type="ECO:0000256" key="1">
    <source>
        <dbReference type="SAM" id="Phobius"/>
    </source>
</evidence>